<proteinExistence type="predicted"/>
<accession>A0A0R3QBR8</accession>
<evidence type="ECO:0000256" key="8">
    <source>
        <dbReference type="SAM" id="Phobius"/>
    </source>
</evidence>
<dbReference type="GO" id="GO:0000166">
    <property type="term" value="F:nucleotide binding"/>
    <property type="evidence" value="ECO:0007669"/>
    <property type="project" value="UniProtKB-KW"/>
</dbReference>
<dbReference type="AlphaFoldDB" id="A0A0R3QBR8"/>
<keyword evidence="7 8" id="KW-0472">Membrane</keyword>
<feature type="transmembrane region" description="Helical" evidence="8">
    <location>
        <begin position="393"/>
        <end position="417"/>
    </location>
</feature>
<evidence type="ECO:0000256" key="2">
    <source>
        <dbReference type="ARBA" id="ARBA00022475"/>
    </source>
</evidence>
<comment type="subcellular location">
    <subcellularLocation>
        <location evidence="1">Cell membrane</location>
    </subcellularLocation>
</comment>
<feature type="transmembrane region" description="Helical" evidence="8">
    <location>
        <begin position="479"/>
        <end position="497"/>
    </location>
</feature>
<evidence type="ECO:0000259" key="10">
    <source>
        <dbReference type="Pfam" id="PF20272"/>
    </source>
</evidence>
<dbReference type="InterPro" id="IPR043760">
    <property type="entry name" value="PycTM_dom"/>
</dbReference>
<keyword evidence="6" id="KW-0051">Antiviral defense</keyword>
<dbReference type="Pfam" id="PF20272">
    <property type="entry name" value="E2-Crich"/>
    <property type="match status" value="1"/>
</dbReference>
<reference evidence="14" key="1">
    <citation type="submission" date="2017-02" db="UniProtKB">
        <authorList>
            <consortium name="WormBaseParasite"/>
        </authorList>
    </citation>
    <scope>IDENTIFICATION</scope>
</reference>
<dbReference type="GO" id="GO:0051607">
    <property type="term" value="P:defense response to virus"/>
    <property type="evidence" value="ECO:0007669"/>
    <property type="project" value="UniProtKB-KW"/>
</dbReference>
<keyword evidence="13" id="KW-1185">Reference proteome</keyword>
<evidence type="ECO:0000259" key="9">
    <source>
        <dbReference type="Pfam" id="PF18967"/>
    </source>
</evidence>
<dbReference type="WBParaSite" id="BTMF_0000379601-mRNA-1">
    <property type="protein sequence ID" value="BTMF_0000379601-mRNA-1"/>
    <property type="gene ID" value="BTMF_0000379601"/>
</dbReference>
<feature type="domain" description="Cysteine-rich" evidence="10">
    <location>
        <begin position="182"/>
        <end position="315"/>
    </location>
</feature>
<evidence type="ECO:0000256" key="3">
    <source>
        <dbReference type="ARBA" id="ARBA00022692"/>
    </source>
</evidence>
<evidence type="ECO:0000256" key="5">
    <source>
        <dbReference type="ARBA" id="ARBA00022989"/>
    </source>
</evidence>
<evidence type="ECO:0000313" key="14">
    <source>
        <dbReference type="WBParaSite" id="BTMF_0000379601-mRNA-1"/>
    </source>
</evidence>
<keyword evidence="5 8" id="KW-1133">Transmembrane helix</keyword>
<keyword evidence="4" id="KW-0547">Nucleotide-binding</keyword>
<evidence type="ECO:0000256" key="6">
    <source>
        <dbReference type="ARBA" id="ARBA00023118"/>
    </source>
</evidence>
<dbReference type="Pfam" id="PF18967">
    <property type="entry name" value="PycTM"/>
    <property type="match status" value="1"/>
</dbReference>
<dbReference type="Pfam" id="PF20298">
    <property type="entry name" value="E2-ntca"/>
    <property type="match status" value="1"/>
</dbReference>
<evidence type="ECO:0000256" key="7">
    <source>
        <dbReference type="ARBA" id="ARBA00023136"/>
    </source>
</evidence>
<reference evidence="12 13" key="2">
    <citation type="submission" date="2018-11" db="EMBL/GenBank/DDBJ databases">
        <authorList>
            <consortium name="Pathogen Informatics"/>
        </authorList>
    </citation>
    <scope>NUCLEOTIDE SEQUENCE [LARGE SCALE GENOMIC DNA]</scope>
</reference>
<keyword evidence="3 8" id="KW-0812">Transmembrane</keyword>
<dbReference type="EMBL" id="UZAG01002729">
    <property type="protein sequence ID" value="VDO14020.1"/>
    <property type="molecule type" value="Genomic_DNA"/>
</dbReference>
<dbReference type="InterPro" id="IPR046891">
    <property type="entry name" value="E2-ntca"/>
</dbReference>
<gene>
    <name evidence="12" type="ORF">BTMF_LOCUS3101</name>
</gene>
<dbReference type="InterPro" id="IPR046892">
    <property type="entry name" value="E2-Crich"/>
</dbReference>
<dbReference type="Proteomes" id="UP000280834">
    <property type="component" value="Unassembled WGS sequence"/>
</dbReference>
<evidence type="ECO:0000256" key="1">
    <source>
        <dbReference type="ARBA" id="ARBA00004236"/>
    </source>
</evidence>
<organism evidence="14">
    <name type="scientific">Brugia timori</name>
    <dbReference type="NCBI Taxonomy" id="42155"/>
    <lineage>
        <taxon>Eukaryota</taxon>
        <taxon>Metazoa</taxon>
        <taxon>Ecdysozoa</taxon>
        <taxon>Nematoda</taxon>
        <taxon>Chromadorea</taxon>
        <taxon>Rhabditida</taxon>
        <taxon>Spirurina</taxon>
        <taxon>Spiruromorpha</taxon>
        <taxon>Filarioidea</taxon>
        <taxon>Onchocercidae</taxon>
        <taxon>Brugia</taxon>
    </lineage>
</organism>
<dbReference type="GO" id="GO:0005886">
    <property type="term" value="C:plasma membrane"/>
    <property type="evidence" value="ECO:0007669"/>
    <property type="project" value="UniProtKB-SubCell"/>
</dbReference>
<feature type="domain" description="Pycsar effector protein" evidence="9">
    <location>
        <begin position="346"/>
        <end position="495"/>
    </location>
</feature>
<evidence type="ECO:0000313" key="13">
    <source>
        <dbReference type="Proteomes" id="UP000280834"/>
    </source>
</evidence>
<evidence type="ECO:0000313" key="12">
    <source>
        <dbReference type="EMBL" id="VDO14020.1"/>
    </source>
</evidence>
<evidence type="ECO:0000259" key="11">
    <source>
        <dbReference type="Pfam" id="PF20298"/>
    </source>
</evidence>
<evidence type="ECO:0000256" key="4">
    <source>
        <dbReference type="ARBA" id="ARBA00022741"/>
    </source>
</evidence>
<sequence length="499" mass="55854">MRRWLRRSLHRRMPPHVPPRPKRSRRRFQRLQSPPILTCVRTCVLSTRIVMTSEKPLMRVLALAEEFDAALIDVPSSSIASDPVLDVAVTSADSRRTIYRLVLAARGGEVTAREHTPSKLPGFCPQLHINGDGTFCLGWNGAGLLAVEDEASARLWWARLHGYLRLQQRARRLGHWPDREWAHGNAAGYQNEAEVAAAQLGEDFIEDLYADKFEATWCGRIHPTHGRMLQVFREGVPIYKVSERHQRVLNSRQACICVKGDVKRHRRLRSCGEHLKLAFDFALALRNWVSAEDEFWRALVKTSATCCGRSATCRLRAAPQLEPETESPASIDAAAQGHVRERLTAAQWVFERHLAWIAAAEVKVGIIVAIQTAMLGGLAAAFSASEPAARTAWAYFATFLTAGFGVLSIVCAAMVLFPRTSGPEKSLLFFAKVACLSQEDYSESFLKSSPEELLRDWTAQIHRNAQIARDKYIWVRRSMGWAFGSGIPWILAGGLLVKV</sequence>
<name>A0A0R3QBR8_9BILA</name>
<keyword evidence="2" id="KW-1003">Cell membrane</keyword>
<protein>
    <submittedName>
        <fullName evidence="14">PH domain-containing protein</fullName>
    </submittedName>
</protein>
<feature type="domain" description="Prokaryotic E2" evidence="11">
    <location>
        <begin position="84"/>
        <end position="177"/>
    </location>
</feature>